<evidence type="ECO:0000256" key="1">
    <source>
        <dbReference type="SAM" id="MobiDB-lite"/>
    </source>
</evidence>
<name>A0A918V7F8_9ACTN</name>
<feature type="region of interest" description="Disordered" evidence="1">
    <location>
        <begin position="1"/>
        <end position="20"/>
    </location>
</feature>
<accession>A0A918V7F8</accession>
<reference evidence="2" key="1">
    <citation type="journal article" date="2014" name="Int. J. Syst. Evol. Microbiol.">
        <title>Complete genome sequence of Corynebacterium casei LMG S-19264T (=DSM 44701T), isolated from a smear-ripened cheese.</title>
        <authorList>
            <consortium name="US DOE Joint Genome Institute (JGI-PGF)"/>
            <person name="Walter F."/>
            <person name="Albersmeier A."/>
            <person name="Kalinowski J."/>
            <person name="Ruckert C."/>
        </authorList>
    </citation>
    <scope>NUCLEOTIDE SEQUENCE</scope>
    <source>
        <strain evidence="2">JCM 5016</strain>
    </source>
</reference>
<dbReference type="AlphaFoldDB" id="A0A918V7F8"/>
<evidence type="ECO:0000313" key="2">
    <source>
        <dbReference type="EMBL" id="GGZ72672.1"/>
    </source>
</evidence>
<dbReference type="RefSeq" id="WP_190055830.1">
    <property type="nucleotide sequence ID" value="NZ_BMWH01000002.1"/>
</dbReference>
<dbReference type="Pfam" id="PF19979">
    <property type="entry name" value="DUF6415"/>
    <property type="match status" value="1"/>
</dbReference>
<dbReference type="Proteomes" id="UP000623010">
    <property type="component" value="Unassembled WGS sequence"/>
</dbReference>
<comment type="caution">
    <text evidence="2">The sequence shown here is derived from an EMBL/GenBank/DDBJ whole genome shotgun (WGS) entry which is preliminary data.</text>
</comment>
<keyword evidence="3" id="KW-1185">Reference proteome</keyword>
<gene>
    <name evidence="2" type="ORF">GCM10010389_07540</name>
</gene>
<dbReference type="InterPro" id="IPR046300">
    <property type="entry name" value="DUF6415"/>
</dbReference>
<evidence type="ECO:0000313" key="3">
    <source>
        <dbReference type="Proteomes" id="UP000623010"/>
    </source>
</evidence>
<reference evidence="2" key="2">
    <citation type="submission" date="2020-09" db="EMBL/GenBank/DDBJ databases">
        <authorList>
            <person name="Sun Q."/>
            <person name="Ohkuma M."/>
        </authorList>
    </citation>
    <scope>NUCLEOTIDE SEQUENCE</scope>
    <source>
        <strain evidence="2">JCM 5016</strain>
    </source>
</reference>
<organism evidence="2 3">
    <name type="scientific">Streptomyces echinoruber</name>
    <dbReference type="NCBI Taxonomy" id="68898"/>
    <lineage>
        <taxon>Bacteria</taxon>
        <taxon>Bacillati</taxon>
        <taxon>Actinomycetota</taxon>
        <taxon>Actinomycetes</taxon>
        <taxon>Kitasatosporales</taxon>
        <taxon>Streptomycetaceae</taxon>
        <taxon>Streptomyces</taxon>
    </lineage>
</organism>
<protein>
    <submittedName>
        <fullName evidence="2">Uncharacterized protein</fullName>
    </submittedName>
</protein>
<proteinExistence type="predicted"/>
<dbReference type="EMBL" id="BMWH01000002">
    <property type="protein sequence ID" value="GGZ72672.1"/>
    <property type="molecule type" value="Genomic_DNA"/>
</dbReference>
<sequence>MNATASPPAGTAQDSRPPDIDTMRATARRAFAAGLSADDLSADDLDTLVPALRGHERLLIPEVQQAAERAPKDSVQRHCALACVGDARGKLRLGDGRTPEVRVAVAQKLARCVNALCDHYKTLGGGRP</sequence>